<dbReference type="InterPro" id="IPR002317">
    <property type="entry name" value="Ser-tRNA-ligase_type_1"/>
</dbReference>
<feature type="binding site" evidence="8">
    <location>
        <position position="221"/>
    </location>
    <ligand>
        <name>L-serine</name>
        <dbReference type="ChEBI" id="CHEBI:33384"/>
    </ligand>
</feature>
<proteinExistence type="predicted"/>
<dbReference type="PRINTS" id="PR00981">
    <property type="entry name" value="TRNASYNTHSER"/>
</dbReference>
<evidence type="ECO:0000313" key="11">
    <source>
        <dbReference type="EMBL" id="PIZ93429.1"/>
    </source>
</evidence>
<protein>
    <recommendedName>
        <fullName evidence="1 7">Serine--tRNA ligase</fullName>
        <ecNumber evidence="1 7">6.1.1.11</ecNumber>
    </recommendedName>
</protein>
<gene>
    <name evidence="11" type="ORF">COX83_02135</name>
</gene>
<dbReference type="Proteomes" id="UP000230078">
    <property type="component" value="Unassembled WGS sequence"/>
</dbReference>
<feature type="binding site" evidence="9">
    <location>
        <begin position="268"/>
        <end position="271"/>
    </location>
    <ligand>
        <name>ATP</name>
        <dbReference type="ChEBI" id="CHEBI:30616"/>
    </ligand>
</feature>
<dbReference type="Pfam" id="PF00587">
    <property type="entry name" value="tRNA-synt_2b"/>
    <property type="match status" value="1"/>
</dbReference>
<dbReference type="PANTHER" id="PTHR11778">
    <property type="entry name" value="SERYL-TRNA SYNTHETASE"/>
    <property type="match status" value="1"/>
</dbReference>
<feature type="binding site" evidence="8">
    <location>
        <position position="375"/>
    </location>
    <ligand>
        <name>L-serine</name>
        <dbReference type="ChEBI" id="CHEBI:33384"/>
    </ligand>
</feature>
<feature type="binding site" evidence="9">
    <location>
        <begin position="252"/>
        <end position="254"/>
    </location>
    <ligand>
        <name>ATP</name>
        <dbReference type="ChEBI" id="CHEBI:30616"/>
    </ligand>
</feature>
<reference evidence="12" key="1">
    <citation type="submission" date="2017-09" db="EMBL/GenBank/DDBJ databases">
        <title>Depth-based differentiation of microbial function through sediment-hosted aquifers and enrichment of novel symbionts in the deep terrestrial subsurface.</title>
        <authorList>
            <person name="Probst A.J."/>
            <person name="Ladd B."/>
            <person name="Jarett J.K."/>
            <person name="Geller-Mcgrath D.E."/>
            <person name="Sieber C.M.K."/>
            <person name="Emerson J.B."/>
            <person name="Anantharaman K."/>
            <person name="Thomas B.C."/>
            <person name="Malmstrom R."/>
            <person name="Stieglmeier M."/>
            <person name="Klingl A."/>
            <person name="Woyke T."/>
            <person name="Ryan C.M."/>
            <person name="Banfield J.F."/>
        </authorList>
    </citation>
    <scope>NUCLEOTIDE SEQUENCE [LARGE SCALE GENOMIC DNA]</scope>
</reference>
<evidence type="ECO:0000256" key="9">
    <source>
        <dbReference type="PIRSR" id="PIRSR001529-2"/>
    </source>
</evidence>
<comment type="caution">
    <text evidence="11">The sequence shown here is derived from an EMBL/GenBank/DDBJ whole genome shotgun (WGS) entry which is preliminary data.</text>
</comment>
<feature type="binding site" evidence="8">
    <location>
        <position position="252"/>
    </location>
    <ligand>
        <name>L-serine</name>
        <dbReference type="ChEBI" id="CHEBI:33384"/>
    </ligand>
</feature>
<evidence type="ECO:0000256" key="1">
    <source>
        <dbReference type="ARBA" id="ARBA00012840"/>
    </source>
</evidence>
<feature type="binding site" evidence="9">
    <location>
        <begin position="342"/>
        <end position="345"/>
    </location>
    <ligand>
        <name>ATP</name>
        <dbReference type="ChEBI" id="CHEBI:30616"/>
    </ligand>
</feature>
<dbReference type="Gene3D" id="1.10.287.40">
    <property type="entry name" value="Serine-tRNA synthetase, tRNA binding domain"/>
    <property type="match status" value="1"/>
</dbReference>
<evidence type="ECO:0000256" key="3">
    <source>
        <dbReference type="ARBA" id="ARBA00022741"/>
    </source>
</evidence>
<dbReference type="PROSITE" id="PS50862">
    <property type="entry name" value="AA_TRNA_LIGASE_II"/>
    <property type="match status" value="1"/>
</dbReference>
<feature type="domain" description="Aminoacyl-transfer RNA synthetases class-II family profile" evidence="10">
    <location>
        <begin position="129"/>
        <end position="402"/>
    </location>
</feature>
<dbReference type="Pfam" id="PF02403">
    <property type="entry name" value="Seryl_tRNA_N"/>
    <property type="match status" value="1"/>
</dbReference>
<evidence type="ECO:0000259" key="10">
    <source>
        <dbReference type="PROSITE" id="PS50862"/>
    </source>
</evidence>
<organism evidence="11 12">
    <name type="scientific">Candidatus Magasanikbacteria bacterium CG_4_10_14_0_2_um_filter_41_31</name>
    <dbReference type="NCBI Taxonomy" id="1974639"/>
    <lineage>
        <taxon>Bacteria</taxon>
        <taxon>Candidatus Magasanikiibacteriota</taxon>
    </lineage>
</organism>
<evidence type="ECO:0000313" key="12">
    <source>
        <dbReference type="Proteomes" id="UP000230078"/>
    </source>
</evidence>
<evidence type="ECO:0000256" key="5">
    <source>
        <dbReference type="ARBA" id="ARBA00022917"/>
    </source>
</evidence>
<keyword evidence="6" id="KW-0030">Aminoacyl-tRNA synthetase</keyword>
<dbReference type="GO" id="GO:0006434">
    <property type="term" value="P:seryl-tRNA aminoacylation"/>
    <property type="evidence" value="ECO:0007669"/>
    <property type="project" value="UniProtKB-UniRule"/>
</dbReference>
<evidence type="ECO:0000256" key="6">
    <source>
        <dbReference type="ARBA" id="ARBA00023146"/>
    </source>
</evidence>
<dbReference type="InterPro" id="IPR010978">
    <property type="entry name" value="tRNA-bd_arm"/>
</dbReference>
<evidence type="ECO:0000256" key="4">
    <source>
        <dbReference type="ARBA" id="ARBA00022840"/>
    </source>
</evidence>
<dbReference type="InterPro" id="IPR045864">
    <property type="entry name" value="aa-tRNA-synth_II/BPL/LPL"/>
</dbReference>
<dbReference type="InterPro" id="IPR033729">
    <property type="entry name" value="SerRS_core"/>
</dbReference>
<feature type="site" description="Important for serine binding" evidence="8">
    <location>
        <position position="377"/>
    </location>
</feature>
<dbReference type="InterPro" id="IPR006195">
    <property type="entry name" value="aa-tRNA-synth_II"/>
</dbReference>
<keyword evidence="2 11" id="KW-0436">Ligase</keyword>
<keyword evidence="3" id="KW-0547">Nucleotide-binding</keyword>
<dbReference type="EMBL" id="PFPI01000026">
    <property type="protein sequence ID" value="PIZ93429.1"/>
    <property type="molecule type" value="Genomic_DNA"/>
</dbReference>
<evidence type="ECO:0000256" key="7">
    <source>
        <dbReference type="NCBIfam" id="TIGR00414"/>
    </source>
</evidence>
<dbReference type="GO" id="GO:0005524">
    <property type="term" value="F:ATP binding"/>
    <property type="evidence" value="ECO:0007669"/>
    <property type="project" value="UniProtKB-KW"/>
</dbReference>
<dbReference type="EC" id="6.1.1.11" evidence="1 7"/>
<dbReference type="NCBIfam" id="TIGR00414">
    <property type="entry name" value="serS"/>
    <property type="match status" value="1"/>
</dbReference>
<keyword evidence="5" id="KW-0648">Protein biosynthesis</keyword>
<evidence type="ECO:0000256" key="8">
    <source>
        <dbReference type="PIRSR" id="PIRSR001529-1"/>
    </source>
</evidence>
<evidence type="ECO:0000256" key="2">
    <source>
        <dbReference type="ARBA" id="ARBA00022598"/>
    </source>
</evidence>
<dbReference type="SUPFAM" id="SSF46589">
    <property type="entry name" value="tRNA-binding arm"/>
    <property type="match status" value="1"/>
</dbReference>
<keyword evidence="4 9" id="KW-0067">ATP-binding</keyword>
<dbReference type="SUPFAM" id="SSF55681">
    <property type="entry name" value="Class II aaRS and biotin synthetases"/>
    <property type="match status" value="1"/>
</dbReference>
<dbReference type="GO" id="GO:0004828">
    <property type="term" value="F:serine-tRNA ligase activity"/>
    <property type="evidence" value="ECO:0007669"/>
    <property type="project" value="UniProtKB-UniRule"/>
</dbReference>
<dbReference type="InterPro" id="IPR002314">
    <property type="entry name" value="aa-tRNA-synt_IIb"/>
</dbReference>
<accession>A0A2M7V4M9</accession>
<dbReference type="Gene3D" id="3.30.930.10">
    <property type="entry name" value="Bira Bifunctional Protein, Domain 2"/>
    <property type="match status" value="1"/>
</dbReference>
<sequence length="416" mass="47061">MLDIKFIRENVALVKENCKNRNVSVDIDRFLTLDEERRSLQQEIDDFKAVRNAKSKGKPSDEDIAAMKELGEKIKKLEDAYKSVEPEYLDHLLVIPNHTHPDSPIGGESDFVVVEERGSIPEFSFEPKDHEAIMTDLNLLDFERGAKVTGSKFYFVKNDAVRLNAALLSYGMDILEKHGYTLIETPDLAKDEILEASGFNPRGAESQTYKIEGTDLNLIGTAEITVLGYHGGEVLDLSNGPKKYAALSHCYRREAGSYGRESKGLYRVHQFTKLEMFIFCKPEESEVLHEELLNIEKEICDGLGLAYRVIDIPTGDLGGPTYRKYDLEAWMTMKDGEDKYGEITSTSNCTDYQARRLNIKHKEGDSKPEFVHTLNGTAIVLSRFPIAIMEQYQNEDGTVLVPEVLRRYMGKDIIGI</sequence>
<dbReference type="InterPro" id="IPR015866">
    <property type="entry name" value="Ser-tRNA-synth_1_N"/>
</dbReference>
<feature type="binding site" evidence="8">
    <location>
        <position position="275"/>
    </location>
    <ligand>
        <name>L-serine</name>
        <dbReference type="ChEBI" id="CHEBI:33384"/>
    </ligand>
</feature>
<dbReference type="PIRSF" id="PIRSF001529">
    <property type="entry name" value="Ser-tRNA-synth_IIa"/>
    <property type="match status" value="1"/>
</dbReference>
<dbReference type="CDD" id="cd00770">
    <property type="entry name" value="SerRS_core"/>
    <property type="match status" value="1"/>
</dbReference>
<dbReference type="AlphaFoldDB" id="A0A2M7V4M9"/>
<dbReference type="InterPro" id="IPR042103">
    <property type="entry name" value="SerRS_1_N_sf"/>
</dbReference>
<name>A0A2M7V4M9_9BACT</name>
<dbReference type="GO" id="GO:0005737">
    <property type="term" value="C:cytoplasm"/>
    <property type="evidence" value="ECO:0007669"/>
    <property type="project" value="UniProtKB-UniRule"/>
</dbReference>